<sequence length="207" mass="23188">MNILIINDQTMLREGLVYFLENLSEEYNVLQAASMEIARHIISDVDIDLAIAEINVSGTNAMALIGDLRTLDSDLPILFYSLFSERLYALPLLRAGVDGFISKQASLKELARAISIVLSGGKYISMELQSALVPNILTRHGANSESLQWLSNREQLVMSQLIQGKTTKEIAYTLKLKSNTVSTYKKRIYRKLNVTDCFELTQKVAIL</sequence>
<evidence type="ECO:0000259" key="7">
    <source>
        <dbReference type="PROSITE" id="PS50110"/>
    </source>
</evidence>
<dbReference type="OrthoDB" id="9796655at2"/>
<dbReference type="SUPFAM" id="SSF46894">
    <property type="entry name" value="C-terminal effector domain of the bipartite response regulators"/>
    <property type="match status" value="1"/>
</dbReference>
<dbReference type="InterPro" id="IPR016032">
    <property type="entry name" value="Sig_transdc_resp-reg_C-effctor"/>
</dbReference>
<evidence type="ECO:0000256" key="3">
    <source>
        <dbReference type="ARBA" id="ARBA00023125"/>
    </source>
</evidence>
<protein>
    <submittedName>
        <fullName evidence="8">Two component transcriptional regulator, LuxR family</fullName>
    </submittedName>
</protein>
<dbReference type="GO" id="GO:0006355">
    <property type="term" value="P:regulation of DNA-templated transcription"/>
    <property type="evidence" value="ECO:0007669"/>
    <property type="project" value="InterPro"/>
</dbReference>
<dbReference type="Pfam" id="PF00196">
    <property type="entry name" value="GerE"/>
    <property type="match status" value="1"/>
</dbReference>
<evidence type="ECO:0000259" key="6">
    <source>
        <dbReference type="PROSITE" id="PS50043"/>
    </source>
</evidence>
<dbReference type="AlphaFoldDB" id="A0A1G7MV96"/>
<dbReference type="Pfam" id="PF00072">
    <property type="entry name" value="Response_reg"/>
    <property type="match status" value="1"/>
</dbReference>
<proteinExistence type="predicted"/>
<dbReference type="CDD" id="cd17535">
    <property type="entry name" value="REC_NarL-like"/>
    <property type="match status" value="1"/>
</dbReference>
<dbReference type="RefSeq" id="WP_090153812.1">
    <property type="nucleotide sequence ID" value="NZ_FNAN01000011.1"/>
</dbReference>
<dbReference type="GO" id="GO:0003677">
    <property type="term" value="F:DNA binding"/>
    <property type="evidence" value="ECO:0007669"/>
    <property type="project" value="UniProtKB-KW"/>
</dbReference>
<dbReference type="SMART" id="SM00448">
    <property type="entry name" value="REC"/>
    <property type="match status" value="1"/>
</dbReference>
<dbReference type="PRINTS" id="PR00038">
    <property type="entry name" value="HTHLUXR"/>
</dbReference>
<name>A0A1G7MV96_9BACT</name>
<feature type="domain" description="Response regulatory" evidence="7">
    <location>
        <begin position="2"/>
        <end position="118"/>
    </location>
</feature>
<dbReference type="SUPFAM" id="SSF52172">
    <property type="entry name" value="CheY-like"/>
    <property type="match status" value="1"/>
</dbReference>
<comment type="caution">
    <text evidence="5">Lacks conserved residue(s) required for the propagation of feature annotation.</text>
</comment>
<dbReference type="SMART" id="SM00421">
    <property type="entry name" value="HTH_LUXR"/>
    <property type="match status" value="1"/>
</dbReference>
<keyword evidence="2" id="KW-0805">Transcription regulation</keyword>
<dbReference type="GO" id="GO:0000160">
    <property type="term" value="P:phosphorelay signal transduction system"/>
    <property type="evidence" value="ECO:0007669"/>
    <property type="project" value="InterPro"/>
</dbReference>
<accession>A0A1G7MV96</accession>
<dbReference type="InterPro" id="IPR058245">
    <property type="entry name" value="NreC/VraR/RcsB-like_REC"/>
</dbReference>
<dbReference type="STRING" id="659014.SAMN04487996_111381"/>
<dbReference type="Gene3D" id="3.40.50.2300">
    <property type="match status" value="1"/>
</dbReference>
<dbReference type="InterPro" id="IPR039420">
    <property type="entry name" value="WalR-like"/>
</dbReference>
<keyword evidence="3" id="KW-0238">DNA-binding</keyword>
<reference evidence="9" key="1">
    <citation type="submission" date="2016-10" db="EMBL/GenBank/DDBJ databases">
        <authorList>
            <person name="Varghese N."/>
            <person name="Submissions S."/>
        </authorList>
    </citation>
    <scope>NUCLEOTIDE SEQUENCE [LARGE SCALE GENOMIC DNA]</scope>
    <source>
        <strain evidence="9">DSM 25329</strain>
    </source>
</reference>
<dbReference type="EMBL" id="FNAN01000011">
    <property type="protein sequence ID" value="SDF65693.1"/>
    <property type="molecule type" value="Genomic_DNA"/>
</dbReference>
<dbReference type="Proteomes" id="UP000198748">
    <property type="component" value="Unassembled WGS sequence"/>
</dbReference>
<dbReference type="InterPro" id="IPR001789">
    <property type="entry name" value="Sig_transdc_resp-reg_receiver"/>
</dbReference>
<keyword evidence="1" id="KW-0597">Phosphoprotein</keyword>
<evidence type="ECO:0000256" key="5">
    <source>
        <dbReference type="PROSITE-ProRule" id="PRU00169"/>
    </source>
</evidence>
<evidence type="ECO:0000256" key="1">
    <source>
        <dbReference type="ARBA" id="ARBA00022553"/>
    </source>
</evidence>
<evidence type="ECO:0000256" key="4">
    <source>
        <dbReference type="ARBA" id="ARBA00023163"/>
    </source>
</evidence>
<evidence type="ECO:0000256" key="2">
    <source>
        <dbReference type="ARBA" id="ARBA00023015"/>
    </source>
</evidence>
<feature type="domain" description="HTH luxR-type" evidence="6">
    <location>
        <begin position="143"/>
        <end position="207"/>
    </location>
</feature>
<evidence type="ECO:0000313" key="8">
    <source>
        <dbReference type="EMBL" id="SDF65693.1"/>
    </source>
</evidence>
<dbReference type="InterPro" id="IPR011006">
    <property type="entry name" value="CheY-like_superfamily"/>
</dbReference>
<dbReference type="PROSITE" id="PS00622">
    <property type="entry name" value="HTH_LUXR_1"/>
    <property type="match status" value="1"/>
</dbReference>
<organism evidence="8 9">
    <name type="scientific">Dyadobacter soli</name>
    <dbReference type="NCBI Taxonomy" id="659014"/>
    <lineage>
        <taxon>Bacteria</taxon>
        <taxon>Pseudomonadati</taxon>
        <taxon>Bacteroidota</taxon>
        <taxon>Cytophagia</taxon>
        <taxon>Cytophagales</taxon>
        <taxon>Spirosomataceae</taxon>
        <taxon>Dyadobacter</taxon>
    </lineage>
</organism>
<dbReference type="PROSITE" id="PS50110">
    <property type="entry name" value="RESPONSE_REGULATORY"/>
    <property type="match status" value="1"/>
</dbReference>
<keyword evidence="4" id="KW-0804">Transcription</keyword>
<dbReference type="PROSITE" id="PS50043">
    <property type="entry name" value="HTH_LUXR_2"/>
    <property type="match status" value="1"/>
</dbReference>
<dbReference type="PANTHER" id="PTHR43214:SF41">
    <property type="entry name" value="NITRATE_NITRITE RESPONSE REGULATOR PROTEIN NARP"/>
    <property type="match status" value="1"/>
</dbReference>
<gene>
    <name evidence="8" type="ORF">SAMN04487996_111381</name>
</gene>
<evidence type="ECO:0000313" key="9">
    <source>
        <dbReference type="Proteomes" id="UP000198748"/>
    </source>
</evidence>
<keyword evidence="9" id="KW-1185">Reference proteome</keyword>
<dbReference type="InterPro" id="IPR000792">
    <property type="entry name" value="Tscrpt_reg_LuxR_C"/>
</dbReference>
<dbReference type="CDD" id="cd06170">
    <property type="entry name" value="LuxR_C_like"/>
    <property type="match status" value="1"/>
</dbReference>
<dbReference type="PANTHER" id="PTHR43214">
    <property type="entry name" value="TWO-COMPONENT RESPONSE REGULATOR"/>
    <property type="match status" value="1"/>
</dbReference>